<name>A0A8S9RHY2_BRACR</name>
<dbReference type="Pfam" id="PF00560">
    <property type="entry name" value="LRR_1"/>
    <property type="match status" value="1"/>
</dbReference>
<reference evidence="13" key="1">
    <citation type="submission" date="2019-12" db="EMBL/GenBank/DDBJ databases">
        <title>Genome sequencing and annotation of Brassica cretica.</title>
        <authorList>
            <person name="Studholme D.J."/>
            <person name="Sarris P."/>
        </authorList>
    </citation>
    <scope>NUCLEOTIDE SEQUENCE</scope>
    <source>
        <strain evidence="13">PFS-109/04</strain>
        <tissue evidence="13">Leaf</tissue>
    </source>
</reference>
<dbReference type="InterPro" id="IPR013210">
    <property type="entry name" value="LRR_N_plant-typ"/>
</dbReference>
<keyword evidence="5 11" id="KW-0732">Signal</keyword>
<evidence type="ECO:0000256" key="10">
    <source>
        <dbReference type="ARBA" id="ARBA00023180"/>
    </source>
</evidence>
<keyword evidence="9" id="KW-0675">Receptor</keyword>
<evidence type="ECO:0000256" key="1">
    <source>
        <dbReference type="ARBA" id="ARBA00004162"/>
    </source>
</evidence>
<keyword evidence="4" id="KW-0812">Transmembrane</keyword>
<keyword evidence="10" id="KW-0325">Glycoprotein</keyword>
<keyword evidence="8" id="KW-0472">Membrane</keyword>
<keyword evidence="7" id="KW-1133">Transmembrane helix</keyword>
<keyword evidence="3" id="KW-0433">Leucine-rich repeat</keyword>
<dbReference type="EMBL" id="QGKX02000095">
    <property type="protein sequence ID" value="KAF3572399.1"/>
    <property type="molecule type" value="Genomic_DNA"/>
</dbReference>
<feature type="domain" description="Leucine-rich repeat-containing N-terminal plant-type" evidence="12">
    <location>
        <begin position="23"/>
        <end position="61"/>
    </location>
</feature>
<evidence type="ECO:0000256" key="8">
    <source>
        <dbReference type="ARBA" id="ARBA00023136"/>
    </source>
</evidence>
<evidence type="ECO:0000259" key="12">
    <source>
        <dbReference type="Pfam" id="PF08263"/>
    </source>
</evidence>
<dbReference type="Pfam" id="PF08263">
    <property type="entry name" value="LRRNT_2"/>
    <property type="match status" value="1"/>
</dbReference>
<sequence>MKLFFFLSFIAVMLVEAFGNSHETDKQALLKFKSQVSVEKKVLLSSWNNSFPLCRWTGVTCGRKHKRVTDLDLGGFQLGGVISPFIGNLSFLMSLNFSDNSFGGTIPQELGNLFRIEHLLMPFNLLSGGIPAIDDSHGVTMNKKPLNNCATKESDIEQQANKTTIKGFRASSILIGPSSMIFRQREEIRLMVQRDGSASNSFQPVHIILGSDKLHPREVWGLVAPNWWEACQWQLEMLLSINSGKIKIAKFS</sequence>
<protein>
    <recommendedName>
        <fullName evidence="12">Leucine-rich repeat-containing N-terminal plant-type domain-containing protein</fullName>
    </recommendedName>
</protein>
<feature type="chain" id="PRO_5035780861" description="Leucine-rich repeat-containing N-terminal plant-type domain-containing protein" evidence="11">
    <location>
        <begin position="18"/>
        <end position="252"/>
    </location>
</feature>
<evidence type="ECO:0000256" key="5">
    <source>
        <dbReference type="ARBA" id="ARBA00022729"/>
    </source>
</evidence>
<evidence type="ECO:0000313" key="13">
    <source>
        <dbReference type="EMBL" id="KAF3572399.1"/>
    </source>
</evidence>
<evidence type="ECO:0000256" key="2">
    <source>
        <dbReference type="ARBA" id="ARBA00004479"/>
    </source>
</evidence>
<evidence type="ECO:0000256" key="4">
    <source>
        <dbReference type="ARBA" id="ARBA00022692"/>
    </source>
</evidence>
<evidence type="ECO:0000256" key="3">
    <source>
        <dbReference type="ARBA" id="ARBA00022614"/>
    </source>
</evidence>
<dbReference type="Gene3D" id="3.80.10.10">
    <property type="entry name" value="Ribonuclease Inhibitor"/>
    <property type="match status" value="1"/>
</dbReference>
<gene>
    <name evidence="13" type="ORF">F2Q69_00058763</name>
</gene>
<evidence type="ECO:0000256" key="6">
    <source>
        <dbReference type="ARBA" id="ARBA00022737"/>
    </source>
</evidence>
<proteinExistence type="predicted"/>
<dbReference type="InterPro" id="IPR001611">
    <property type="entry name" value="Leu-rich_rpt"/>
</dbReference>
<evidence type="ECO:0000313" key="14">
    <source>
        <dbReference type="Proteomes" id="UP000712600"/>
    </source>
</evidence>
<dbReference type="AlphaFoldDB" id="A0A8S9RHY2"/>
<keyword evidence="6" id="KW-0677">Repeat</keyword>
<dbReference type="InterPro" id="IPR032675">
    <property type="entry name" value="LRR_dom_sf"/>
</dbReference>
<dbReference type="SUPFAM" id="SSF52058">
    <property type="entry name" value="L domain-like"/>
    <property type="match status" value="1"/>
</dbReference>
<evidence type="ECO:0000256" key="9">
    <source>
        <dbReference type="ARBA" id="ARBA00023170"/>
    </source>
</evidence>
<dbReference type="FunFam" id="3.80.10.10:FF:000400">
    <property type="entry name" value="Nuclear pore complex protein NUP107"/>
    <property type="match status" value="1"/>
</dbReference>
<dbReference type="GO" id="GO:0005886">
    <property type="term" value="C:plasma membrane"/>
    <property type="evidence" value="ECO:0007669"/>
    <property type="project" value="UniProtKB-SubCell"/>
</dbReference>
<dbReference type="PANTHER" id="PTHR27000">
    <property type="entry name" value="LEUCINE-RICH REPEAT RECEPTOR-LIKE PROTEIN KINASE FAMILY PROTEIN-RELATED"/>
    <property type="match status" value="1"/>
</dbReference>
<dbReference type="Proteomes" id="UP000712600">
    <property type="component" value="Unassembled WGS sequence"/>
</dbReference>
<evidence type="ECO:0000256" key="11">
    <source>
        <dbReference type="SAM" id="SignalP"/>
    </source>
</evidence>
<accession>A0A8S9RHY2</accession>
<dbReference type="PANTHER" id="PTHR27000:SF777">
    <property type="entry name" value="PROTEIN KINASE DOMAIN-CONTAINING PROTEIN"/>
    <property type="match status" value="1"/>
</dbReference>
<organism evidence="13 14">
    <name type="scientific">Brassica cretica</name>
    <name type="common">Mustard</name>
    <dbReference type="NCBI Taxonomy" id="69181"/>
    <lineage>
        <taxon>Eukaryota</taxon>
        <taxon>Viridiplantae</taxon>
        <taxon>Streptophyta</taxon>
        <taxon>Embryophyta</taxon>
        <taxon>Tracheophyta</taxon>
        <taxon>Spermatophyta</taxon>
        <taxon>Magnoliopsida</taxon>
        <taxon>eudicotyledons</taxon>
        <taxon>Gunneridae</taxon>
        <taxon>Pentapetalae</taxon>
        <taxon>rosids</taxon>
        <taxon>malvids</taxon>
        <taxon>Brassicales</taxon>
        <taxon>Brassicaceae</taxon>
        <taxon>Brassiceae</taxon>
        <taxon>Brassica</taxon>
    </lineage>
</organism>
<comment type="subcellular location">
    <subcellularLocation>
        <location evidence="1">Cell membrane</location>
        <topology evidence="1">Single-pass membrane protein</topology>
    </subcellularLocation>
    <subcellularLocation>
        <location evidence="2">Membrane</location>
        <topology evidence="2">Single-pass type I membrane protein</topology>
    </subcellularLocation>
</comment>
<comment type="caution">
    <text evidence="13">The sequence shown here is derived from an EMBL/GenBank/DDBJ whole genome shotgun (WGS) entry which is preliminary data.</text>
</comment>
<evidence type="ECO:0000256" key="7">
    <source>
        <dbReference type="ARBA" id="ARBA00022989"/>
    </source>
</evidence>
<feature type="signal peptide" evidence="11">
    <location>
        <begin position="1"/>
        <end position="17"/>
    </location>
</feature>